<dbReference type="PRINTS" id="PR00377">
    <property type="entry name" value="IMPHPHTASES"/>
</dbReference>
<dbReference type="Gene3D" id="3.40.190.80">
    <property type="match status" value="1"/>
</dbReference>
<dbReference type="Pfam" id="PF00459">
    <property type="entry name" value="Inositol_P"/>
    <property type="match status" value="1"/>
</dbReference>
<dbReference type="GO" id="GO:0046854">
    <property type="term" value="P:phosphatidylinositol phosphate biosynthetic process"/>
    <property type="evidence" value="ECO:0007669"/>
    <property type="project" value="InterPro"/>
</dbReference>
<reference evidence="8 9" key="1">
    <citation type="submission" date="2013-05" db="EMBL/GenBank/DDBJ databases">
        <title>Genome assembly of Chondromyces apiculatus DSM 436.</title>
        <authorList>
            <person name="Sharma G."/>
            <person name="Khatri I."/>
            <person name="Kaur C."/>
            <person name="Mayilraj S."/>
            <person name="Subramanian S."/>
        </authorList>
    </citation>
    <scope>NUCLEOTIDE SEQUENCE [LARGE SCALE GENOMIC DNA]</scope>
    <source>
        <strain evidence="8 9">DSM 436</strain>
    </source>
</reference>
<dbReference type="GO" id="GO:0008441">
    <property type="term" value="F:3'(2'),5'-bisphosphate nucleotidase activity"/>
    <property type="evidence" value="ECO:0007669"/>
    <property type="project" value="UniProtKB-EC"/>
</dbReference>
<comment type="caution">
    <text evidence="8">The sequence shown here is derived from an EMBL/GenBank/DDBJ whole genome shotgun (WGS) entry which is preliminary data.</text>
</comment>
<evidence type="ECO:0000313" key="9">
    <source>
        <dbReference type="Proteomes" id="UP000019678"/>
    </source>
</evidence>
<dbReference type="STRING" id="1192034.CAP_8445"/>
<evidence type="ECO:0000256" key="6">
    <source>
        <dbReference type="ARBA" id="ARBA00044544"/>
    </source>
</evidence>
<dbReference type="AlphaFoldDB" id="A0A017SYA8"/>
<dbReference type="InterPro" id="IPR020583">
    <property type="entry name" value="Inositol_monoP_metal-BS"/>
</dbReference>
<feature type="binding site" evidence="7">
    <location>
        <position position="68"/>
    </location>
    <ligand>
        <name>Mg(2+)</name>
        <dbReference type="ChEBI" id="CHEBI:18420"/>
        <label>1</label>
        <note>catalytic</note>
    </ligand>
</feature>
<keyword evidence="9" id="KW-1185">Reference proteome</keyword>
<feature type="binding site" evidence="7">
    <location>
        <position position="93"/>
    </location>
    <ligand>
        <name>Mg(2+)</name>
        <dbReference type="ChEBI" id="CHEBI:18420"/>
        <label>2</label>
    </ligand>
</feature>
<accession>A0A017SYA8</accession>
<name>A0A017SYA8_9BACT</name>
<dbReference type="RefSeq" id="WP_044249641.1">
    <property type="nucleotide sequence ID" value="NZ_ASRX01000084.1"/>
</dbReference>
<dbReference type="PROSITE" id="PS00630">
    <property type="entry name" value="IMP_2"/>
    <property type="match status" value="1"/>
</dbReference>
<dbReference type="PROSITE" id="PS00629">
    <property type="entry name" value="IMP_1"/>
    <property type="match status" value="1"/>
</dbReference>
<feature type="binding site" evidence="7">
    <location>
        <position position="91"/>
    </location>
    <ligand>
        <name>Mg(2+)</name>
        <dbReference type="ChEBI" id="CHEBI:18420"/>
        <label>1</label>
        <note>catalytic</note>
    </ligand>
</feature>
<keyword evidence="3 7" id="KW-0460">Magnesium</keyword>
<dbReference type="InterPro" id="IPR020550">
    <property type="entry name" value="Inositol_monophosphatase_CS"/>
</dbReference>
<keyword evidence="2 7" id="KW-0479">Metal-binding</keyword>
<comment type="catalytic activity">
    <reaction evidence="1">
        <text>adenosine 3',5'-bisphosphate + H2O = AMP + phosphate</text>
        <dbReference type="Rhea" id="RHEA:10040"/>
        <dbReference type="ChEBI" id="CHEBI:15377"/>
        <dbReference type="ChEBI" id="CHEBI:43474"/>
        <dbReference type="ChEBI" id="CHEBI:58343"/>
        <dbReference type="ChEBI" id="CHEBI:456215"/>
        <dbReference type="EC" id="3.1.3.7"/>
    </reaction>
</comment>
<evidence type="ECO:0000256" key="5">
    <source>
        <dbReference type="ARBA" id="ARBA00042530"/>
    </source>
</evidence>
<dbReference type="PANTHER" id="PTHR43028">
    <property type="entry name" value="3'(2'),5'-BISPHOSPHATE NUCLEOTIDASE 1"/>
    <property type="match status" value="1"/>
</dbReference>
<evidence type="ECO:0000313" key="8">
    <source>
        <dbReference type="EMBL" id="EYF01291.1"/>
    </source>
</evidence>
<gene>
    <name evidence="8" type="ORF">CAP_8445</name>
</gene>
<evidence type="ECO:0000256" key="7">
    <source>
        <dbReference type="PIRSR" id="PIRSR600760-2"/>
    </source>
</evidence>
<evidence type="ECO:0000256" key="2">
    <source>
        <dbReference type="ARBA" id="ARBA00022723"/>
    </source>
</evidence>
<evidence type="ECO:0000256" key="3">
    <source>
        <dbReference type="ARBA" id="ARBA00022842"/>
    </source>
</evidence>
<dbReference type="SUPFAM" id="SSF56655">
    <property type="entry name" value="Carbohydrate phosphatase"/>
    <property type="match status" value="1"/>
</dbReference>
<dbReference type="Gene3D" id="3.30.540.10">
    <property type="entry name" value="Fructose-1,6-Bisphosphatase, subunit A, domain 1"/>
    <property type="match status" value="1"/>
</dbReference>
<dbReference type="InterPro" id="IPR050725">
    <property type="entry name" value="CysQ/Inositol_MonoPase"/>
</dbReference>
<dbReference type="InterPro" id="IPR000760">
    <property type="entry name" value="Inositol_monophosphatase-like"/>
</dbReference>
<dbReference type="eggNOG" id="COG1218">
    <property type="taxonomic scope" value="Bacteria"/>
</dbReference>
<dbReference type="EMBL" id="ASRX01000084">
    <property type="protein sequence ID" value="EYF01291.1"/>
    <property type="molecule type" value="Genomic_DNA"/>
</dbReference>
<comment type="cofactor">
    <cofactor evidence="7">
        <name>Mg(2+)</name>
        <dbReference type="ChEBI" id="CHEBI:18420"/>
    </cofactor>
</comment>
<protein>
    <recommendedName>
        <fullName evidence="4">3'(2'),5-bisphosphonucleoside 3'(2')-phosphohydrolase</fullName>
    </recommendedName>
    <alternativeName>
        <fullName evidence="6">3'-phosphoadenosine 5'-phosphate phosphatase</fullName>
    </alternativeName>
    <alternativeName>
        <fullName evidence="5">DPNPase</fullName>
    </alternativeName>
</protein>
<proteinExistence type="predicted"/>
<evidence type="ECO:0000256" key="1">
    <source>
        <dbReference type="ARBA" id="ARBA00001625"/>
    </source>
</evidence>
<dbReference type="PANTHER" id="PTHR43028:SF5">
    <property type="entry name" value="3'(2'),5'-BISPHOSPHATE NUCLEOTIDASE 1"/>
    <property type="match status" value="1"/>
</dbReference>
<dbReference type="CDD" id="cd01638">
    <property type="entry name" value="CysQ"/>
    <property type="match status" value="1"/>
</dbReference>
<organism evidence="8 9">
    <name type="scientific">Chondromyces apiculatus DSM 436</name>
    <dbReference type="NCBI Taxonomy" id="1192034"/>
    <lineage>
        <taxon>Bacteria</taxon>
        <taxon>Pseudomonadati</taxon>
        <taxon>Myxococcota</taxon>
        <taxon>Polyangia</taxon>
        <taxon>Polyangiales</taxon>
        <taxon>Polyangiaceae</taxon>
        <taxon>Chondromyces</taxon>
    </lineage>
</organism>
<sequence length="306" mass="31753">MQEHERELAELLRIGREASHLVMEVYATPFTVDLKGPDDPVTQADRRANDLICGAIEAAFPGEAILAEESVPSDPAEIAALARQPRVFYVDPLDGTREFANRNGEFAVMIGLSIAGRAALGVLVLPTTGEALVGWSLPEASAQASAHASVQASAHASVQAPHGSEALQGAFLEAPDGSRSPLRVSTTRTPSEAAAVISRSHPHPSLRPLLDRLGIGRVVQCGSVGVKVARVVTRAADLYVHTGTGAKLWDTCAPEAVLRGAGGAFSDLHGDPIGYGGPDLVLSRGIVATNGALHDAVLAAARPALS</sequence>
<feature type="binding site" evidence="7">
    <location>
        <position position="94"/>
    </location>
    <ligand>
        <name>Mg(2+)</name>
        <dbReference type="ChEBI" id="CHEBI:18420"/>
        <label>1</label>
        <note>catalytic</note>
    </ligand>
</feature>
<dbReference type="OrthoDB" id="9785695at2"/>
<dbReference type="Proteomes" id="UP000019678">
    <property type="component" value="Unassembled WGS sequence"/>
</dbReference>
<feature type="binding site" evidence="7">
    <location>
        <position position="250"/>
    </location>
    <ligand>
        <name>Mg(2+)</name>
        <dbReference type="ChEBI" id="CHEBI:18420"/>
        <label>1</label>
        <note>catalytic</note>
    </ligand>
</feature>
<evidence type="ECO:0000256" key="4">
    <source>
        <dbReference type="ARBA" id="ARBA00041694"/>
    </source>
</evidence>
<dbReference type="GO" id="GO:0046872">
    <property type="term" value="F:metal ion binding"/>
    <property type="evidence" value="ECO:0007669"/>
    <property type="project" value="UniProtKB-KW"/>
</dbReference>